<accession>A0A6G1EDU9</accession>
<dbReference type="GO" id="GO:0030170">
    <property type="term" value="F:pyridoxal phosphate binding"/>
    <property type="evidence" value="ECO:0007669"/>
    <property type="project" value="InterPro"/>
</dbReference>
<reference evidence="2 3" key="1">
    <citation type="submission" date="2019-11" db="EMBL/GenBank/DDBJ databases">
        <title>Whole genome sequence of Oryza granulata.</title>
        <authorList>
            <person name="Li W."/>
        </authorList>
    </citation>
    <scope>NUCLEOTIDE SEQUENCE [LARGE SCALE GENOMIC DNA]</scope>
    <source>
        <strain evidence="3">cv. Menghai</strain>
        <tissue evidence="2">Leaf</tissue>
    </source>
</reference>
<dbReference type="Gene3D" id="3.40.640.10">
    <property type="entry name" value="Type I PLP-dependent aspartate aminotransferase-like (Major domain)"/>
    <property type="match status" value="1"/>
</dbReference>
<dbReference type="AlphaFoldDB" id="A0A6G1EDU9"/>
<dbReference type="InterPro" id="IPR004839">
    <property type="entry name" value="Aminotransferase_I/II_large"/>
</dbReference>
<dbReference type="GO" id="GO:0006572">
    <property type="term" value="P:L-tyrosine catabolic process"/>
    <property type="evidence" value="ECO:0007669"/>
    <property type="project" value="TreeGrafter"/>
</dbReference>
<organism evidence="2 3">
    <name type="scientific">Oryza meyeriana var. granulata</name>
    <dbReference type="NCBI Taxonomy" id="110450"/>
    <lineage>
        <taxon>Eukaryota</taxon>
        <taxon>Viridiplantae</taxon>
        <taxon>Streptophyta</taxon>
        <taxon>Embryophyta</taxon>
        <taxon>Tracheophyta</taxon>
        <taxon>Spermatophyta</taxon>
        <taxon>Magnoliopsida</taxon>
        <taxon>Liliopsida</taxon>
        <taxon>Poales</taxon>
        <taxon>Poaceae</taxon>
        <taxon>BOP clade</taxon>
        <taxon>Oryzoideae</taxon>
        <taxon>Oryzeae</taxon>
        <taxon>Oryzinae</taxon>
        <taxon>Oryza</taxon>
        <taxon>Oryza meyeriana</taxon>
    </lineage>
</organism>
<feature type="domain" description="Aminotransferase class I/classII large" evidence="1">
    <location>
        <begin position="74"/>
        <end position="165"/>
    </location>
</feature>
<dbReference type="Gene3D" id="3.90.1150.10">
    <property type="entry name" value="Aspartate Aminotransferase, domain 1"/>
    <property type="match status" value="1"/>
</dbReference>
<name>A0A6G1EDU9_9ORYZ</name>
<gene>
    <name evidence="2" type="ORF">E2562_002101</name>
</gene>
<sequence>MHACLDEDGPRPIIPLSHGDPSSSAIFRIVPEAEEAITAVIHSGEDNGYTSPATSLPTRRSVLPTDDWIALTEVVSSGCTQAIEIVMSVFGQPGANILLPKPGYPKHEAHALFHKMEVRLYNLVPERGWEVDVEAVEALTDENTVAIGITNPCGNVYTYEHLSKVGVMAVQS</sequence>
<dbReference type="SUPFAM" id="SSF53383">
    <property type="entry name" value="PLP-dependent transferases"/>
    <property type="match status" value="1"/>
</dbReference>
<dbReference type="Proteomes" id="UP000479710">
    <property type="component" value="Unassembled WGS sequence"/>
</dbReference>
<evidence type="ECO:0000313" key="2">
    <source>
        <dbReference type="EMBL" id="KAF0922851.1"/>
    </source>
</evidence>
<keyword evidence="3" id="KW-1185">Reference proteome</keyword>
<protein>
    <recommendedName>
        <fullName evidence="1">Aminotransferase class I/classII large domain-containing protein</fullName>
    </recommendedName>
</protein>
<dbReference type="InterPro" id="IPR015421">
    <property type="entry name" value="PyrdxlP-dep_Trfase_major"/>
</dbReference>
<evidence type="ECO:0000259" key="1">
    <source>
        <dbReference type="Pfam" id="PF00155"/>
    </source>
</evidence>
<dbReference type="PANTHER" id="PTHR45744:SF8">
    <property type="entry name" value="OS06G0345200 PROTEIN"/>
    <property type="match status" value="1"/>
</dbReference>
<dbReference type="PANTHER" id="PTHR45744">
    <property type="entry name" value="TYROSINE AMINOTRANSFERASE"/>
    <property type="match status" value="1"/>
</dbReference>
<comment type="caution">
    <text evidence="2">The sequence shown here is derived from an EMBL/GenBank/DDBJ whole genome shotgun (WGS) entry which is preliminary data.</text>
</comment>
<dbReference type="InterPro" id="IPR015424">
    <property type="entry name" value="PyrdxlP-dep_Trfase"/>
</dbReference>
<dbReference type="Pfam" id="PF00155">
    <property type="entry name" value="Aminotran_1_2"/>
    <property type="match status" value="1"/>
</dbReference>
<evidence type="ECO:0000313" key="3">
    <source>
        <dbReference type="Proteomes" id="UP000479710"/>
    </source>
</evidence>
<proteinExistence type="predicted"/>
<dbReference type="GO" id="GO:0004838">
    <property type="term" value="F:L-tyrosine-2-oxoglutarate transaminase activity"/>
    <property type="evidence" value="ECO:0007669"/>
    <property type="project" value="TreeGrafter"/>
</dbReference>
<dbReference type="OrthoDB" id="7042322at2759"/>
<dbReference type="InterPro" id="IPR015422">
    <property type="entry name" value="PyrdxlP-dep_Trfase_small"/>
</dbReference>
<dbReference type="EMBL" id="SPHZ02000003">
    <property type="protein sequence ID" value="KAF0922851.1"/>
    <property type="molecule type" value="Genomic_DNA"/>
</dbReference>